<evidence type="ECO:0000313" key="3">
    <source>
        <dbReference type="EMBL" id="AJE84777.1"/>
    </source>
</evidence>
<dbReference type="InterPro" id="IPR008278">
    <property type="entry name" value="4-PPantetheinyl_Trfase_dom"/>
</dbReference>
<dbReference type="EMBL" id="CP010519">
    <property type="protein sequence ID" value="AJE84777.1"/>
    <property type="molecule type" value="Genomic_DNA"/>
</dbReference>
<evidence type="ECO:0000313" key="4">
    <source>
        <dbReference type="Proteomes" id="UP000031523"/>
    </source>
</evidence>
<dbReference type="AlphaFoldDB" id="A0A0B5F384"/>
<dbReference type="GO" id="GO:0000287">
    <property type="term" value="F:magnesium ion binding"/>
    <property type="evidence" value="ECO:0007669"/>
    <property type="project" value="InterPro"/>
</dbReference>
<dbReference type="InterPro" id="IPR037143">
    <property type="entry name" value="4-PPantetheinyl_Trfase_dom_sf"/>
</dbReference>
<name>A0A0B5F384_STRA4</name>
<dbReference type="Proteomes" id="UP000031523">
    <property type="component" value="Chromosome"/>
</dbReference>
<organism evidence="3 4">
    <name type="scientific">Streptomyces albus (strain ATCC 21838 / DSM 41398 / FERM P-419 / JCM 4703 / NBRC 107858)</name>
    <dbReference type="NCBI Taxonomy" id="1081613"/>
    <lineage>
        <taxon>Bacteria</taxon>
        <taxon>Bacillati</taxon>
        <taxon>Actinomycetota</taxon>
        <taxon>Actinomycetes</taxon>
        <taxon>Kitasatosporales</taxon>
        <taxon>Streptomycetaceae</taxon>
        <taxon>Streptomyces</taxon>
    </lineage>
</organism>
<dbReference type="GO" id="GO:0008897">
    <property type="term" value="F:holo-[acyl-carrier-protein] synthase activity"/>
    <property type="evidence" value="ECO:0007669"/>
    <property type="project" value="InterPro"/>
</dbReference>
<dbReference type="Pfam" id="PF01648">
    <property type="entry name" value="ACPS"/>
    <property type="match status" value="1"/>
</dbReference>
<dbReference type="KEGG" id="sals:SLNWT_4401"/>
<accession>A0A0B5F384</accession>
<protein>
    <submittedName>
        <fullName evidence="3">Holo-acyl-carrier-protein synthase</fullName>
    </submittedName>
</protein>
<sequence length="162" mass="17006">MDGPGRELTGLGHDLQLISELEVAPALREPGVFFTPGELARFAAAVSPLESLAGGFAAKEALFKALPPAETTWFWTEAELVHDPRGAPRFRAHGTLAAHLDRHRLRVAVSLSHSGGFVSAVVLVTARPPGGDTPLGTLIGSLSRAVGRVLQRNPAHTSGAPQ</sequence>
<gene>
    <name evidence="3" type="ORF">SLNWT_4401</name>
</gene>
<evidence type="ECO:0000259" key="2">
    <source>
        <dbReference type="Pfam" id="PF01648"/>
    </source>
</evidence>
<proteinExistence type="predicted"/>
<keyword evidence="4" id="KW-1185">Reference proteome</keyword>
<reference evidence="3 4" key="1">
    <citation type="submission" date="2015-01" db="EMBL/GenBank/DDBJ databases">
        <title>Enhanced salinomycin production by adjusting the supply of polyketide extender units in Streptomyce albus DSM 41398.</title>
        <authorList>
            <person name="Lu C."/>
        </authorList>
    </citation>
    <scope>NUCLEOTIDE SEQUENCE [LARGE SCALE GENOMIC DNA]</scope>
    <source>
        <strain evidence="4">ATCC 21838 / DSM 41398 / FERM P-419 / JCM 4703 / NBRC 107858</strain>
    </source>
</reference>
<keyword evidence="1" id="KW-0808">Transferase</keyword>
<dbReference type="SUPFAM" id="SSF56214">
    <property type="entry name" value="4'-phosphopantetheinyl transferase"/>
    <property type="match status" value="1"/>
</dbReference>
<dbReference type="Gene3D" id="3.90.470.20">
    <property type="entry name" value="4'-phosphopantetheinyl transferase domain"/>
    <property type="match status" value="1"/>
</dbReference>
<evidence type="ECO:0000256" key="1">
    <source>
        <dbReference type="ARBA" id="ARBA00022679"/>
    </source>
</evidence>
<feature type="domain" description="4'-phosphopantetheinyl transferase" evidence="2">
    <location>
        <begin position="12"/>
        <end position="99"/>
    </location>
</feature>